<comment type="caution">
    <text evidence="1">The sequence shown here is derived from an EMBL/GenBank/DDBJ whole genome shotgun (WGS) entry which is preliminary data.</text>
</comment>
<dbReference type="OrthoDB" id="894052at2"/>
<proteinExistence type="predicted"/>
<evidence type="ECO:0000313" key="2">
    <source>
        <dbReference type="Proteomes" id="UP000272117"/>
    </source>
</evidence>
<dbReference type="EMBL" id="RJJD01000007">
    <property type="protein sequence ID" value="RNI26493.1"/>
    <property type="molecule type" value="Genomic_DNA"/>
</dbReference>
<organism evidence="1 2">
    <name type="scientific">Rufibacter latericius</name>
    <dbReference type="NCBI Taxonomy" id="2487040"/>
    <lineage>
        <taxon>Bacteria</taxon>
        <taxon>Pseudomonadati</taxon>
        <taxon>Bacteroidota</taxon>
        <taxon>Cytophagia</taxon>
        <taxon>Cytophagales</taxon>
        <taxon>Hymenobacteraceae</taxon>
        <taxon>Rufibacter</taxon>
    </lineage>
</organism>
<reference evidence="1 2" key="1">
    <citation type="submission" date="2018-11" db="EMBL/GenBank/DDBJ databases">
        <title>Rufibacter latericius sp. nov., isolated from water in Baiyang Lake.</title>
        <authorList>
            <person name="Yang Y."/>
        </authorList>
    </citation>
    <scope>NUCLEOTIDE SEQUENCE [LARGE SCALE GENOMIC DNA]</scope>
    <source>
        <strain evidence="1 2">R-22-1c-1</strain>
    </source>
</reference>
<gene>
    <name evidence="1" type="ORF">EFB08_11795</name>
</gene>
<dbReference type="Proteomes" id="UP000272117">
    <property type="component" value="Unassembled WGS sequence"/>
</dbReference>
<evidence type="ECO:0000313" key="1">
    <source>
        <dbReference type="EMBL" id="RNI26493.1"/>
    </source>
</evidence>
<name>A0A3M9MNR3_9BACT</name>
<protein>
    <submittedName>
        <fullName evidence="1">Uncharacterized protein</fullName>
    </submittedName>
</protein>
<sequence length="119" mass="13282">MIKNQNLLKLVTGEAHEPAEYICASSFIDEPSLFGQYLANITYLGFDKESFYFIDIDGYLIKSNYTVTNLGQNSVIVLTSTSVHPTEDAVNVLQFNLATNITHLIRKNIFSRQVAAVCS</sequence>
<dbReference type="RefSeq" id="WP_123127172.1">
    <property type="nucleotide sequence ID" value="NZ_RJJD01000007.1"/>
</dbReference>
<dbReference type="AlphaFoldDB" id="A0A3M9MNR3"/>
<keyword evidence="2" id="KW-1185">Reference proteome</keyword>
<accession>A0A3M9MNR3</accession>